<keyword evidence="9 11" id="KW-0704">Schiff base</keyword>
<dbReference type="NCBIfam" id="NF002881">
    <property type="entry name" value="PRK03343.1"/>
    <property type="match status" value="1"/>
</dbReference>
<evidence type="ECO:0000256" key="2">
    <source>
        <dbReference type="ARBA" id="ARBA00004496"/>
    </source>
</evidence>
<dbReference type="EMBL" id="JAVREM010000011">
    <property type="protein sequence ID" value="MDT0319123.1"/>
    <property type="molecule type" value="Genomic_DNA"/>
</dbReference>
<dbReference type="InterPro" id="IPR004732">
    <property type="entry name" value="Transaldolase_2"/>
</dbReference>
<dbReference type="HAMAP" id="MF_00493">
    <property type="entry name" value="Transaldolase_2"/>
    <property type="match status" value="1"/>
</dbReference>
<dbReference type="PANTHER" id="PTHR10683">
    <property type="entry name" value="TRANSALDOLASE"/>
    <property type="match status" value="1"/>
</dbReference>
<keyword evidence="8 11" id="KW-0570">Pentose shunt</keyword>
<comment type="catalytic activity">
    <reaction evidence="10 11">
        <text>D-sedoheptulose 7-phosphate + D-glyceraldehyde 3-phosphate = D-erythrose 4-phosphate + beta-D-fructose 6-phosphate</text>
        <dbReference type="Rhea" id="RHEA:17053"/>
        <dbReference type="ChEBI" id="CHEBI:16897"/>
        <dbReference type="ChEBI" id="CHEBI:57483"/>
        <dbReference type="ChEBI" id="CHEBI:57634"/>
        <dbReference type="ChEBI" id="CHEBI:59776"/>
        <dbReference type="EC" id="2.2.1.2"/>
    </reaction>
</comment>
<dbReference type="Gene3D" id="3.20.20.70">
    <property type="entry name" value="Aldolase class I"/>
    <property type="match status" value="1"/>
</dbReference>
<evidence type="ECO:0000256" key="6">
    <source>
        <dbReference type="ARBA" id="ARBA00022490"/>
    </source>
</evidence>
<keyword evidence="6 11" id="KW-0963">Cytoplasm</keyword>
<name>A0ABU2LQ02_9ACTN</name>
<dbReference type="SUPFAM" id="SSF51569">
    <property type="entry name" value="Aldolase"/>
    <property type="match status" value="1"/>
</dbReference>
<dbReference type="PROSITE" id="PS01054">
    <property type="entry name" value="TRANSALDOLASE_1"/>
    <property type="match status" value="1"/>
</dbReference>
<sequence>MTDALGRLSEEGVAIWLDDLSRARISSGNLGELLDQQHVVGVTTNPTIFQKAISGGDGYEEQVADLAARRVTVEEAVRMITTADVRDAADVLRPLHEATGGLDGRVSIEVDPRLAHDTAATVAEAKQLAWLVDRPNTFIKIPATRAGLPAITEVIGRGISVNVTLIFSLDRYREVMDAYQAGLEKAKAKGLDLSAIYSVASFFVSRVDTEVDKRLDALGTPEATALRGKAAVANARLAYQAFEEVVAADRWQALSREGANPQRPLWASTGVKDPAYPDTMYVADLVAPGTVNTMPEATLRAVEDHGVISGNTIAGTYEEARGVLDALEKLGVSYDDVVQVLEDEGVEKFAHSWDGLLDSTRAELERLAGGKG</sequence>
<evidence type="ECO:0000256" key="8">
    <source>
        <dbReference type="ARBA" id="ARBA00023126"/>
    </source>
</evidence>
<reference evidence="13" key="1">
    <citation type="submission" date="2023-07" db="EMBL/GenBank/DDBJ databases">
        <title>30 novel species of actinomycetes from the DSMZ collection.</title>
        <authorList>
            <person name="Nouioui I."/>
        </authorList>
    </citation>
    <scope>NUCLEOTIDE SEQUENCE [LARGE SCALE GENOMIC DNA]</scope>
    <source>
        <strain evidence="13">DSM 44918</strain>
    </source>
</reference>
<dbReference type="NCBIfam" id="TIGR00876">
    <property type="entry name" value="tal_mycobact"/>
    <property type="match status" value="1"/>
</dbReference>
<comment type="function">
    <text evidence="1 11">Transaldolase is important for the balance of metabolites in the pentose-phosphate pathway.</text>
</comment>
<comment type="similarity">
    <text evidence="4 11">Belongs to the transaldolase family. Type 2 subfamily.</text>
</comment>
<feature type="active site" description="Schiff-base intermediate with substrate" evidence="11">
    <location>
        <position position="140"/>
    </location>
</feature>
<proteinExistence type="inferred from homology"/>
<evidence type="ECO:0000256" key="3">
    <source>
        <dbReference type="ARBA" id="ARBA00004857"/>
    </source>
</evidence>
<dbReference type="RefSeq" id="WP_311598209.1">
    <property type="nucleotide sequence ID" value="NZ_JAVREM010000011.1"/>
</dbReference>
<protein>
    <recommendedName>
        <fullName evidence="5 11">Transaldolase</fullName>
        <ecNumber evidence="5 11">2.2.1.2</ecNumber>
    </recommendedName>
</protein>
<evidence type="ECO:0000256" key="9">
    <source>
        <dbReference type="ARBA" id="ARBA00023270"/>
    </source>
</evidence>
<evidence type="ECO:0000256" key="11">
    <source>
        <dbReference type="HAMAP-Rule" id="MF_00493"/>
    </source>
</evidence>
<gene>
    <name evidence="11 12" type="primary">tal</name>
    <name evidence="12" type="ORF">RNC47_12330</name>
</gene>
<dbReference type="CDD" id="cd00955">
    <property type="entry name" value="Transaldolase_like"/>
    <property type="match status" value="1"/>
</dbReference>
<dbReference type="PANTHER" id="PTHR10683:SF31">
    <property type="entry name" value="TRANSALDOLASE"/>
    <property type="match status" value="1"/>
</dbReference>
<dbReference type="InterPro" id="IPR013785">
    <property type="entry name" value="Aldolase_TIM"/>
</dbReference>
<evidence type="ECO:0000256" key="5">
    <source>
        <dbReference type="ARBA" id="ARBA00013151"/>
    </source>
</evidence>
<comment type="pathway">
    <text evidence="3 11">Carbohydrate degradation; pentose phosphate pathway; D-glyceraldehyde 3-phosphate and beta-D-fructose 6-phosphate from D-ribose 5-phosphate and D-xylulose 5-phosphate (non-oxidative stage): step 2/3.</text>
</comment>
<comment type="caution">
    <text evidence="12">The sequence shown here is derived from an EMBL/GenBank/DDBJ whole genome shotgun (WGS) entry which is preliminary data.</text>
</comment>
<dbReference type="GO" id="GO:0004801">
    <property type="term" value="F:transaldolase activity"/>
    <property type="evidence" value="ECO:0007669"/>
    <property type="project" value="UniProtKB-EC"/>
</dbReference>
<evidence type="ECO:0000313" key="13">
    <source>
        <dbReference type="Proteomes" id="UP001183420"/>
    </source>
</evidence>
<evidence type="ECO:0000256" key="7">
    <source>
        <dbReference type="ARBA" id="ARBA00022679"/>
    </source>
</evidence>
<dbReference type="EC" id="2.2.1.2" evidence="5 11"/>
<organism evidence="12 13">
    <name type="scientific">Streptomyces millisiae</name>
    <dbReference type="NCBI Taxonomy" id="3075542"/>
    <lineage>
        <taxon>Bacteria</taxon>
        <taxon>Bacillati</taxon>
        <taxon>Actinomycetota</taxon>
        <taxon>Actinomycetes</taxon>
        <taxon>Kitasatosporales</taxon>
        <taxon>Streptomycetaceae</taxon>
        <taxon>Streptomyces</taxon>
    </lineage>
</organism>
<accession>A0ABU2LQ02</accession>
<evidence type="ECO:0000256" key="10">
    <source>
        <dbReference type="ARBA" id="ARBA00048810"/>
    </source>
</evidence>
<dbReference type="InterPro" id="IPR001585">
    <property type="entry name" value="TAL/FSA"/>
</dbReference>
<dbReference type="Proteomes" id="UP001183420">
    <property type="component" value="Unassembled WGS sequence"/>
</dbReference>
<dbReference type="PIRSF" id="PIRSF036915">
    <property type="entry name" value="Trnald_Bac_Plnt"/>
    <property type="match status" value="1"/>
</dbReference>
<keyword evidence="13" id="KW-1185">Reference proteome</keyword>
<comment type="subcellular location">
    <subcellularLocation>
        <location evidence="2 11">Cytoplasm</location>
    </subcellularLocation>
</comment>
<keyword evidence="7 11" id="KW-0808">Transferase</keyword>
<dbReference type="Pfam" id="PF00923">
    <property type="entry name" value="TAL_FSA"/>
    <property type="match status" value="1"/>
</dbReference>
<evidence type="ECO:0000256" key="1">
    <source>
        <dbReference type="ARBA" id="ARBA00003518"/>
    </source>
</evidence>
<evidence type="ECO:0000313" key="12">
    <source>
        <dbReference type="EMBL" id="MDT0319123.1"/>
    </source>
</evidence>
<dbReference type="InterPro" id="IPR018225">
    <property type="entry name" value="Transaldolase_AS"/>
</dbReference>
<evidence type="ECO:0000256" key="4">
    <source>
        <dbReference type="ARBA" id="ARBA00008426"/>
    </source>
</evidence>